<name>A0A553UPM6_9DEIO</name>
<reference evidence="1 2" key="1">
    <citation type="submission" date="2019-07" db="EMBL/GenBank/DDBJ databases">
        <title>Deinococcus detaillus sp. nov., isolated from humus soil in Antarctica.</title>
        <authorList>
            <person name="Zhang K."/>
        </authorList>
    </citation>
    <scope>NUCLEOTIDE SEQUENCE [LARGE SCALE GENOMIC DNA]</scope>
    <source>
        <strain evidence="1 2">H1</strain>
    </source>
</reference>
<dbReference type="OrthoDB" id="9943376at2"/>
<dbReference type="EMBL" id="VKDB01000018">
    <property type="protein sequence ID" value="TSA82135.1"/>
    <property type="molecule type" value="Genomic_DNA"/>
</dbReference>
<dbReference type="RefSeq" id="WP_143721437.1">
    <property type="nucleotide sequence ID" value="NZ_VKDB01000018.1"/>
</dbReference>
<protein>
    <submittedName>
        <fullName evidence="1">Uncharacterized protein</fullName>
    </submittedName>
</protein>
<organism evidence="1 2">
    <name type="scientific">Deinococcus detaillensis</name>
    <dbReference type="NCBI Taxonomy" id="2592048"/>
    <lineage>
        <taxon>Bacteria</taxon>
        <taxon>Thermotogati</taxon>
        <taxon>Deinococcota</taxon>
        <taxon>Deinococci</taxon>
        <taxon>Deinococcales</taxon>
        <taxon>Deinococcaceae</taxon>
        <taxon>Deinococcus</taxon>
    </lineage>
</organism>
<accession>A0A553UPM6</accession>
<dbReference type="AlphaFoldDB" id="A0A553UPM6"/>
<proteinExistence type="predicted"/>
<gene>
    <name evidence="1" type="ORF">FNU79_14045</name>
</gene>
<keyword evidence="2" id="KW-1185">Reference proteome</keyword>
<comment type="caution">
    <text evidence="1">The sequence shown here is derived from an EMBL/GenBank/DDBJ whole genome shotgun (WGS) entry which is preliminary data.</text>
</comment>
<evidence type="ECO:0000313" key="1">
    <source>
        <dbReference type="EMBL" id="TSA82135.1"/>
    </source>
</evidence>
<dbReference type="Proteomes" id="UP000316092">
    <property type="component" value="Unassembled WGS sequence"/>
</dbReference>
<evidence type="ECO:0000313" key="2">
    <source>
        <dbReference type="Proteomes" id="UP000316092"/>
    </source>
</evidence>
<sequence>MFHPTSIAPANPGDAPGARKKFNWRLGGVGVSFGRDLRLDGHDWFSAFREDNGNFGFGLRTLRDQAVKDEFIEFARPYFVEK</sequence>